<dbReference type="AlphaFoldDB" id="A0AAE3FJI0"/>
<evidence type="ECO:0000256" key="2">
    <source>
        <dbReference type="ARBA" id="ARBA00023125"/>
    </source>
</evidence>
<dbReference type="GO" id="GO:0003700">
    <property type="term" value="F:DNA-binding transcription factor activity"/>
    <property type="evidence" value="ECO:0007669"/>
    <property type="project" value="TreeGrafter"/>
</dbReference>
<dbReference type="CDD" id="cd06267">
    <property type="entry name" value="PBP1_LacI_sugar_binding-like"/>
    <property type="match status" value="1"/>
</dbReference>
<name>A0AAE3FJI0_9BACT</name>
<comment type="caution">
    <text evidence="5">The sequence shown here is derived from an EMBL/GenBank/DDBJ whole genome shotgun (WGS) entry which is preliminary data.</text>
</comment>
<organism evidence="5 6">
    <name type="scientific">Candidatus Colimorpha enterica</name>
    <dbReference type="NCBI Taxonomy" id="3083063"/>
    <lineage>
        <taxon>Bacteria</taxon>
        <taxon>Pseudomonadati</taxon>
        <taxon>Bacteroidota</taxon>
        <taxon>Bacteroidia</taxon>
        <taxon>Bacteroidales</taxon>
        <taxon>Candidatus Colimorpha</taxon>
    </lineage>
</organism>
<dbReference type="GO" id="GO:0000976">
    <property type="term" value="F:transcription cis-regulatory region binding"/>
    <property type="evidence" value="ECO:0007669"/>
    <property type="project" value="TreeGrafter"/>
</dbReference>
<evidence type="ECO:0000256" key="3">
    <source>
        <dbReference type="ARBA" id="ARBA00023163"/>
    </source>
</evidence>
<dbReference type="SMART" id="SM00354">
    <property type="entry name" value="HTH_LACI"/>
    <property type="match status" value="1"/>
</dbReference>
<dbReference type="InterPro" id="IPR028082">
    <property type="entry name" value="Peripla_BP_I"/>
</dbReference>
<protein>
    <submittedName>
        <fullName evidence="5">LacI family transcriptional regulator</fullName>
    </submittedName>
</protein>
<dbReference type="InterPro" id="IPR000843">
    <property type="entry name" value="HTH_LacI"/>
</dbReference>
<sequence>MIKTNRVTLRDIAERTGYTVNTVSRALHHRDDISKKTVDYICGIADEMGYINDNIASSMRTGRTGTVAVILADITNPLFAIMVRETEQLASEYDYSVFILNTNEDKETELQAIKNALGKKVDGFIICPCPDCRDNLEFLKKTGKPYVLIGRRVGDHPSVILDDEKSGYLAAKYLAEHYGRRRILFINGLLSISCAKDRLAGYRRALEEAGIPYDGRLVRSVTTKAGAISLQLESLDAANIGYDGIFAFSDLLAYETMNSLSGTGKDVPIVGIDHIRKNLFYMPPLDSVGAAGKSMSEEAVRMLMNAIKTGSLCGDQICLDVKLYPSGK</sequence>
<dbReference type="Gene3D" id="3.40.50.2300">
    <property type="match status" value="2"/>
</dbReference>
<keyword evidence="1" id="KW-0805">Transcription regulation</keyword>
<dbReference type="PANTHER" id="PTHR30146:SF154">
    <property type="entry name" value="TRANSCRIPTION REGULATOR, MEMBER OF GALR FAMILY"/>
    <property type="match status" value="1"/>
</dbReference>
<dbReference type="Pfam" id="PF00356">
    <property type="entry name" value="LacI"/>
    <property type="match status" value="1"/>
</dbReference>
<gene>
    <name evidence="5" type="ORF">MR241_05155</name>
</gene>
<dbReference type="InterPro" id="IPR001761">
    <property type="entry name" value="Peripla_BP/Lac1_sug-bd_dom"/>
</dbReference>
<evidence type="ECO:0000313" key="6">
    <source>
        <dbReference type="Proteomes" id="UP001139365"/>
    </source>
</evidence>
<dbReference type="Pfam" id="PF00532">
    <property type="entry name" value="Peripla_BP_1"/>
    <property type="match status" value="1"/>
</dbReference>
<dbReference type="SUPFAM" id="SSF53822">
    <property type="entry name" value="Periplasmic binding protein-like I"/>
    <property type="match status" value="1"/>
</dbReference>
<dbReference type="SUPFAM" id="SSF47413">
    <property type="entry name" value="lambda repressor-like DNA-binding domains"/>
    <property type="match status" value="1"/>
</dbReference>
<dbReference type="PROSITE" id="PS50932">
    <property type="entry name" value="HTH_LACI_2"/>
    <property type="match status" value="1"/>
</dbReference>
<reference evidence="5 6" key="1">
    <citation type="submission" date="2022-03" db="EMBL/GenBank/DDBJ databases">
        <title>Metagenome-assembled genomes from swine fecal metagenomes.</title>
        <authorList>
            <person name="Holman D.B."/>
            <person name="Kommadath A."/>
        </authorList>
    </citation>
    <scope>NUCLEOTIDE SEQUENCE [LARGE SCALE GENOMIC DNA]</scope>
    <source>
        <strain evidence="5">SUG147</strain>
    </source>
</reference>
<evidence type="ECO:0000256" key="1">
    <source>
        <dbReference type="ARBA" id="ARBA00023015"/>
    </source>
</evidence>
<proteinExistence type="predicted"/>
<keyword evidence="3" id="KW-0804">Transcription</keyword>
<dbReference type="Proteomes" id="UP001139365">
    <property type="component" value="Unassembled WGS sequence"/>
</dbReference>
<evidence type="ECO:0000313" key="5">
    <source>
        <dbReference type="EMBL" id="MCI5755663.1"/>
    </source>
</evidence>
<keyword evidence="2" id="KW-0238">DNA-binding</keyword>
<feature type="domain" description="HTH lacI-type" evidence="4">
    <location>
        <begin position="7"/>
        <end position="61"/>
    </location>
</feature>
<dbReference type="CDD" id="cd01392">
    <property type="entry name" value="HTH_LacI"/>
    <property type="match status" value="1"/>
</dbReference>
<dbReference type="Gene3D" id="1.10.260.40">
    <property type="entry name" value="lambda repressor-like DNA-binding domains"/>
    <property type="match status" value="1"/>
</dbReference>
<dbReference type="PANTHER" id="PTHR30146">
    <property type="entry name" value="LACI-RELATED TRANSCRIPTIONAL REPRESSOR"/>
    <property type="match status" value="1"/>
</dbReference>
<evidence type="ECO:0000259" key="4">
    <source>
        <dbReference type="PROSITE" id="PS50932"/>
    </source>
</evidence>
<accession>A0AAE3FJI0</accession>
<dbReference type="EMBL" id="JALEMU010000080">
    <property type="protein sequence ID" value="MCI5755663.1"/>
    <property type="molecule type" value="Genomic_DNA"/>
</dbReference>
<dbReference type="InterPro" id="IPR010982">
    <property type="entry name" value="Lambda_DNA-bd_dom_sf"/>
</dbReference>